<reference evidence="4 5" key="1">
    <citation type="journal article" date="2018" name="Nat. Genet.">
        <title>Extensive intraspecific gene order and gene structural variations between Mo17 and other maize genomes.</title>
        <authorList>
            <person name="Sun S."/>
            <person name="Zhou Y."/>
            <person name="Chen J."/>
            <person name="Shi J."/>
            <person name="Zhao H."/>
            <person name="Zhao H."/>
            <person name="Song W."/>
            <person name="Zhang M."/>
            <person name="Cui Y."/>
            <person name="Dong X."/>
            <person name="Liu H."/>
            <person name="Ma X."/>
            <person name="Jiao Y."/>
            <person name="Wang B."/>
            <person name="Wei X."/>
            <person name="Stein J.C."/>
            <person name="Glaubitz J.C."/>
            <person name="Lu F."/>
            <person name="Yu G."/>
            <person name="Liang C."/>
            <person name="Fengler K."/>
            <person name="Li B."/>
            <person name="Rafalski A."/>
            <person name="Schnable P.S."/>
            <person name="Ware D.H."/>
            <person name="Buckler E.S."/>
            <person name="Lai J."/>
        </authorList>
    </citation>
    <scope>NUCLEOTIDE SEQUENCE [LARGE SCALE GENOMIC DNA]</scope>
    <source>
        <strain evidence="5">cv. Missouri 17</strain>
        <tissue evidence="4">Seedling</tissue>
    </source>
</reference>
<name>A0A8J8XAC7_MAIZE</name>
<evidence type="ECO:0000256" key="1">
    <source>
        <dbReference type="RuleBase" id="RU369095"/>
    </source>
</evidence>
<dbReference type="EMBL" id="NCVQ01000005">
    <property type="protein sequence ID" value="PWZ28422.1"/>
    <property type="molecule type" value="Genomic_DNA"/>
</dbReference>
<protein>
    <recommendedName>
        <fullName evidence="1">YTH domain-containing family protein</fullName>
    </recommendedName>
</protein>
<feature type="compositionally biased region" description="Basic and acidic residues" evidence="2">
    <location>
        <begin position="593"/>
        <end position="602"/>
    </location>
</feature>
<dbReference type="OMA" id="FMKYEED"/>
<dbReference type="KEGG" id="zma:100281658"/>
<feature type="compositionally biased region" description="Basic and acidic residues" evidence="2">
    <location>
        <begin position="538"/>
        <end position="555"/>
    </location>
</feature>
<organism evidence="4">
    <name type="scientific">Zea mays</name>
    <name type="common">Maize</name>
    <dbReference type="NCBI Taxonomy" id="4577"/>
    <lineage>
        <taxon>Eukaryota</taxon>
        <taxon>Viridiplantae</taxon>
        <taxon>Streptophyta</taxon>
        <taxon>Embryophyta</taxon>
        <taxon>Tracheophyta</taxon>
        <taxon>Spermatophyta</taxon>
        <taxon>Magnoliopsida</taxon>
        <taxon>Liliopsida</taxon>
        <taxon>Poales</taxon>
        <taxon>Poaceae</taxon>
        <taxon>PACMAD clade</taxon>
        <taxon>Panicoideae</taxon>
        <taxon>Andropogonodae</taxon>
        <taxon>Andropogoneae</taxon>
        <taxon>Tripsacinae</taxon>
        <taxon>Zea</taxon>
    </lineage>
</organism>
<feature type="domain" description="YTH" evidence="3">
    <location>
        <begin position="317"/>
        <end position="458"/>
    </location>
</feature>
<feature type="compositionally biased region" description="Polar residues" evidence="2">
    <location>
        <begin position="249"/>
        <end position="263"/>
    </location>
</feature>
<feature type="region of interest" description="Disordered" evidence="2">
    <location>
        <begin position="500"/>
        <end position="689"/>
    </location>
</feature>
<dbReference type="EMBL" id="NCVQ01000005">
    <property type="protein sequence ID" value="PWZ28421.1"/>
    <property type="molecule type" value="Genomic_DNA"/>
</dbReference>
<dbReference type="Proteomes" id="UP000251960">
    <property type="component" value="Chromosome 4"/>
</dbReference>
<dbReference type="CDD" id="cd21134">
    <property type="entry name" value="YTH"/>
    <property type="match status" value="1"/>
</dbReference>
<dbReference type="HOGENOM" id="CLU_399792_0_0_1"/>
<proteinExistence type="inferred from homology"/>
<feature type="compositionally biased region" description="Polar residues" evidence="2">
    <location>
        <begin position="500"/>
        <end position="511"/>
    </location>
</feature>
<comment type="similarity">
    <text evidence="1">Belongs to the YTHDF family.</text>
</comment>
<sequence length="720" mass="78506">MEMGMTPEVMYGQNVFVPATANPYQYGYTEVGSPMEWYSHPNSSGYASQDIFYSAEGMQCVYYAAPDNGSMHPTYIPYPSDPSFVPDGSFMPQEYVADPANSTCQIGPSSYYIPAVLPYAQDSVPGSATTPLYSSNVAFLPGIPGYAATSANAAFPLIAPVTTKSDIVVHPPVQSTIVPLKQLQDHAKPPKVQLHNSVPQKQELPDRCMVPAKLPHASQVSAHLSGNNCLGCAAGSDLHKWAAAEKFQPSSKSSGHLNGTGQKVHSLVDSEKPSNQSFAMIVKSHTLRLPVGNPDGTIIIRTDQYNRDDLRVDYMYAKFFVIKSIGEADVHKSIKYGVWSSSSNGNIKLDSAFRDADRISRRHSTKCPVFLFFSVNGSGHFCGMAEMVGPVDFHKDMDFWCQDKWTGCFPVRWHIVKDIPNGFLQHITLQNNENKPVTHSRDTQEIPYLPGISVIKIFKDIKVRDCLFDDFMRYEAEEAQMKPHRRCKLSYDAPDFVPVSQRTEQTKSSSVLVDRTSEIQNVSEKPHDAKVINPQEPRASDKQASEAEKENELQESHCSGSQNQEDAAKTATNHPPGPSLKAAGADGKQQYWKKVENPKQHADSGAAQGSLKAPEKRLNGVSGSASTVPVPEGGEQQRVTAKLGSLKISSKAVEADRKTSTAGMEKQLNGVSGSGSAVPEGGEEQKVKISSKVVEADRKTSKAGVVTIGSMPVRVDSYAV</sequence>
<dbReference type="OrthoDB" id="306690at2759"/>
<feature type="region of interest" description="Disordered" evidence="2">
    <location>
        <begin position="249"/>
        <end position="271"/>
    </location>
</feature>
<evidence type="ECO:0000313" key="4">
    <source>
        <dbReference type="EMBL" id="PWZ28422.1"/>
    </source>
</evidence>
<gene>
    <name evidence="4" type="ORF">Zm00014a_019230</name>
</gene>
<dbReference type="AlphaFoldDB" id="A0A8J8XAC7"/>
<evidence type="ECO:0000259" key="3">
    <source>
        <dbReference type="PROSITE" id="PS50882"/>
    </source>
</evidence>
<dbReference type="InterPro" id="IPR045168">
    <property type="entry name" value="YTH_prot"/>
</dbReference>
<evidence type="ECO:0000313" key="5">
    <source>
        <dbReference type="Proteomes" id="UP000251960"/>
    </source>
</evidence>
<dbReference type="GO" id="GO:1990247">
    <property type="term" value="F:N6-methyladenosine-containing RNA reader activity"/>
    <property type="evidence" value="ECO:0007669"/>
    <property type="project" value="UniProtKB-UniRule"/>
</dbReference>
<accession>A0A8J8XAC7</accession>
<feature type="compositionally biased region" description="Polar residues" evidence="2">
    <location>
        <begin position="556"/>
        <end position="573"/>
    </location>
</feature>
<comment type="caution">
    <text evidence="4">The sequence shown here is derived from an EMBL/GenBank/DDBJ whole genome shotgun (WGS) entry which is preliminary data.</text>
</comment>
<keyword evidence="1" id="KW-0694">RNA-binding</keyword>
<dbReference type="SMR" id="A0A8J8XAC7"/>
<dbReference type="PANTHER" id="PTHR12357">
    <property type="entry name" value="YTH YT521-B HOMOLOGY DOMAIN-CONTAINING"/>
    <property type="match status" value="1"/>
</dbReference>
<dbReference type="EMBL" id="NCVQ01000005">
    <property type="protein sequence ID" value="PWZ28420.1"/>
    <property type="molecule type" value="Genomic_DNA"/>
</dbReference>
<dbReference type="Pfam" id="PF04146">
    <property type="entry name" value="YTH"/>
    <property type="match status" value="1"/>
</dbReference>
<accession>A0A3L6F565</accession>
<dbReference type="PROSITE" id="PS50882">
    <property type="entry name" value="YTH"/>
    <property type="match status" value="1"/>
</dbReference>
<dbReference type="PANTHER" id="PTHR12357:SF88">
    <property type="entry name" value="YTH DOMAIN-CONTAINING FAMILY PROTEIN"/>
    <property type="match status" value="1"/>
</dbReference>
<comment type="function">
    <text evidence="1">Specifically recognizes and binds N6-methyladenosine (m6A)-containing RNAs, and regulates mRNA stability. M6A is a modification present at internal sites of mRNAs and some non-coding RNAs and plays a role in mRNA stability and processing.</text>
</comment>
<dbReference type="GO" id="GO:0003729">
    <property type="term" value="F:mRNA binding"/>
    <property type="evidence" value="ECO:0007669"/>
    <property type="project" value="UniProtKB-UniRule"/>
</dbReference>
<evidence type="ECO:0000256" key="2">
    <source>
        <dbReference type="SAM" id="MobiDB-lite"/>
    </source>
</evidence>
<dbReference type="InterPro" id="IPR007275">
    <property type="entry name" value="YTH_domain"/>
</dbReference>
<dbReference type="Gene3D" id="3.10.590.10">
    <property type="entry name" value="ph1033 like domains"/>
    <property type="match status" value="1"/>
</dbReference>